<dbReference type="EMBL" id="PJQD01000096">
    <property type="protein sequence ID" value="POY70879.1"/>
    <property type="molecule type" value="Genomic_DNA"/>
</dbReference>
<evidence type="ECO:0000256" key="1">
    <source>
        <dbReference type="SAM" id="Coils"/>
    </source>
</evidence>
<feature type="compositionally biased region" description="Polar residues" evidence="2">
    <location>
        <begin position="716"/>
        <end position="741"/>
    </location>
</feature>
<dbReference type="GO" id="GO:0070822">
    <property type="term" value="C:Sin3-type complex"/>
    <property type="evidence" value="ECO:0007669"/>
    <property type="project" value="TreeGrafter"/>
</dbReference>
<feature type="region of interest" description="Disordered" evidence="2">
    <location>
        <begin position="1"/>
        <end position="20"/>
    </location>
</feature>
<evidence type="ECO:0000259" key="3">
    <source>
        <dbReference type="Pfam" id="PF25995"/>
    </source>
</evidence>
<feature type="region of interest" description="Disordered" evidence="2">
    <location>
        <begin position="716"/>
        <end position="783"/>
    </location>
</feature>
<dbReference type="InterPro" id="IPR038919">
    <property type="entry name" value="STB2/STB2"/>
</dbReference>
<sequence length="1151" mass="124289">MQDGADRAHSALDRAGARDDDLSSSDHSELLLPALPLHLHAAPWLANWTRTGEEILVGYQLWAIEQRVTDRHALLPVVLVLTGDKADCVVVERFQLAGPGAEDTVARQQVWDRTKALLRRSGMRVTDTSRGKLPVTSLTSLSPSLSLLLLPSTVDRPGDYRKSMPALYQSINIRRLGFGGRSGFRLIESPTPAQTLHFRQAYQLPIPPPGPPAQETCGFDSHGGVSEFARTIIDFVKLVQHALALFGLGPVKSYLCERVHGSLADSAGSLPTQSDLDRQLIETFVSRSDDSVLLVEDWADAIGLPIPESAQKTQAPRFGPTRSDEMADGPDGGSVILLSGDGLLCDTTVAALSVFRLAFAERFVPTSTSTFNGVGTSSGMGAYSSYAVRDDSLLPPPLLAALLSLAVSARHKMVALGAGKELRRHRTIGRTAAHDQAREKDARVPRDIFGKRERFLLSLQAFRTAHPDSFPLKGPPVLTPAFLENLNHLFAAKFPSSSSYPSSRHQGGSGSASESSPSHSRLLSLHRPHLPHLPPQIVDHLPFGAVSRSRTRAETCDTASLDDLIEVVVLGRGADGAKSTRTSSGARTRLRSGGLAGRTARRVWDPDEPRRLGEDSDAGTYTDAEVLGARTKERSRSRGGLSRQSTRTRTAPTEHSMATTSAATEELASGRRGPTPPPQQAVGPLALVGGLLRGVRDKAGRAGRKVGDGLGLLDSQTSTSMIGQSSSKTASHSVDNSTHAASSGIAPALGIHEAPSRPDSRISQADASPVAVPMRPRTASPHAARDGVAFDFASDRSRRLSPLLTHDFAHDSPIDSATGLMVPPRPTSSRHSSTLPSPLGLESPTEGPGAASRSKFDEEAPSSAKLHLARANLLVPPSMRRAVSETQVPKRHLLPNADHDDLDRLRSSLLFTGEADSTRDLPDEHESGSDRDDEDNDESAPFAEEPRDVKAGALLADATLPSLPRRHSFNLVCDAPEPRVWLSRRRLEADMNLRTAAWQLHLKQKRLEEMVQALESVRKSYDDAIAAFDEPLARKQAQLDSLSKAVTKMQDRLDQYSAQTSSPLYALSTGTSRLQYAQAVLDDKIRDIFEFDRALRAKVDPDSGRGSLEVAVQTLASERKGVRRVLGVVEAFTEWMGGVGRRWFRASDGAK</sequence>
<feature type="region of interest" description="Disordered" evidence="2">
    <location>
        <begin position="497"/>
        <end position="522"/>
    </location>
</feature>
<dbReference type="AlphaFoldDB" id="A0A2S5B271"/>
<gene>
    <name evidence="4" type="ORF">BMF94_6056</name>
</gene>
<dbReference type="Pfam" id="PF25995">
    <property type="entry name" value="STB6_N"/>
    <property type="match status" value="1"/>
</dbReference>
<dbReference type="STRING" id="741276.A0A2S5B271"/>
<feature type="compositionally biased region" description="Basic and acidic residues" evidence="2">
    <location>
        <begin position="916"/>
        <end position="930"/>
    </location>
</feature>
<comment type="caution">
    <text evidence="4">The sequence shown here is derived from an EMBL/GenBank/DDBJ whole genome shotgun (WGS) entry which is preliminary data.</text>
</comment>
<dbReference type="PANTHER" id="PTHR31011">
    <property type="entry name" value="PROTEIN STB2-RELATED"/>
    <property type="match status" value="1"/>
</dbReference>
<feature type="compositionally biased region" description="Basic and acidic residues" evidence="2">
    <location>
        <begin position="602"/>
        <end position="614"/>
    </location>
</feature>
<feature type="region of interest" description="Disordered" evidence="2">
    <location>
        <begin position="808"/>
        <end position="864"/>
    </location>
</feature>
<feature type="domain" description="STB6-like N-terminal" evidence="3">
    <location>
        <begin position="53"/>
        <end position="176"/>
    </location>
</feature>
<protein>
    <recommendedName>
        <fullName evidence="3">STB6-like N-terminal domain-containing protein</fullName>
    </recommendedName>
</protein>
<name>A0A2S5B271_9BASI</name>
<dbReference type="Proteomes" id="UP000237144">
    <property type="component" value="Unassembled WGS sequence"/>
</dbReference>
<reference evidence="4 5" key="1">
    <citation type="journal article" date="2018" name="Front. Microbiol.">
        <title>Prospects for Fungal Bioremediation of Acidic Radioactive Waste Sites: Characterization and Genome Sequence of Rhodotorula taiwanensis MD1149.</title>
        <authorList>
            <person name="Tkavc R."/>
            <person name="Matrosova V.Y."/>
            <person name="Grichenko O.E."/>
            <person name="Gostincar C."/>
            <person name="Volpe R.P."/>
            <person name="Klimenkova P."/>
            <person name="Gaidamakova E.K."/>
            <person name="Zhou C.E."/>
            <person name="Stewart B.J."/>
            <person name="Lyman M.G."/>
            <person name="Malfatti S.A."/>
            <person name="Rubinfeld B."/>
            <person name="Courtot M."/>
            <person name="Singh J."/>
            <person name="Dalgard C.L."/>
            <person name="Hamilton T."/>
            <person name="Frey K.G."/>
            <person name="Gunde-Cimerman N."/>
            <person name="Dugan L."/>
            <person name="Daly M.J."/>
        </authorList>
    </citation>
    <scope>NUCLEOTIDE SEQUENCE [LARGE SCALE GENOMIC DNA]</scope>
    <source>
        <strain evidence="4 5">MD1149</strain>
    </source>
</reference>
<feature type="region of interest" description="Disordered" evidence="2">
    <location>
        <begin position="913"/>
        <end position="951"/>
    </location>
</feature>
<evidence type="ECO:0000313" key="5">
    <source>
        <dbReference type="Proteomes" id="UP000237144"/>
    </source>
</evidence>
<feature type="region of interest" description="Disordered" evidence="2">
    <location>
        <begin position="575"/>
        <end position="683"/>
    </location>
</feature>
<feature type="compositionally biased region" description="Low complexity" evidence="2">
    <location>
        <begin position="638"/>
        <end position="667"/>
    </location>
</feature>
<feature type="coiled-coil region" evidence="1">
    <location>
        <begin position="1032"/>
        <end position="1059"/>
    </location>
</feature>
<feature type="compositionally biased region" description="Low complexity" evidence="2">
    <location>
        <begin position="827"/>
        <end position="839"/>
    </location>
</feature>
<dbReference type="OrthoDB" id="2538465at2759"/>
<evidence type="ECO:0000256" key="2">
    <source>
        <dbReference type="SAM" id="MobiDB-lite"/>
    </source>
</evidence>
<keyword evidence="1" id="KW-0175">Coiled coil</keyword>
<organism evidence="4 5">
    <name type="scientific">Rhodotorula taiwanensis</name>
    <dbReference type="NCBI Taxonomy" id="741276"/>
    <lineage>
        <taxon>Eukaryota</taxon>
        <taxon>Fungi</taxon>
        <taxon>Dikarya</taxon>
        <taxon>Basidiomycota</taxon>
        <taxon>Pucciniomycotina</taxon>
        <taxon>Microbotryomycetes</taxon>
        <taxon>Sporidiobolales</taxon>
        <taxon>Sporidiobolaceae</taxon>
        <taxon>Rhodotorula</taxon>
    </lineage>
</organism>
<evidence type="ECO:0000313" key="4">
    <source>
        <dbReference type="EMBL" id="POY70879.1"/>
    </source>
</evidence>
<dbReference type="InterPro" id="IPR059025">
    <property type="entry name" value="STB6_N"/>
</dbReference>
<proteinExistence type="predicted"/>
<dbReference type="PANTHER" id="PTHR31011:SF2">
    <property type="entry name" value="PROTEIN STB2-RELATED"/>
    <property type="match status" value="1"/>
</dbReference>
<accession>A0A2S5B271</accession>
<keyword evidence="5" id="KW-1185">Reference proteome</keyword>